<dbReference type="STRING" id="1184267.A11Q_1788"/>
<dbReference type="PATRIC" id="fig|1184267.3.peg.1809"/>
<dbReference type="HOGENOM" id="CLU_243523_0_0_7"/>
<evidence type="ECO:0000313" key="2">
    <source>
        <dbReference type="Proteomes" id="UP000012040"/>
    </source>
</evidence>
<gene>
    <name evidence="1" type="ORF">A11Q_1788</name>
</gene>
<sequence length="1621" mass="162227">MNNSHQFWMKIVIIFSILVSAAITKAEIGVPVQLRVKSPTGFYPTESGVNFKLLVLSPPGGAGGNCILREENYSGRDITNGNISLNLGSGSRGSRDPNLTLQQVFDNSSAKASLFCVDGNNNIVSSEQSYTPTSSSHRVLRIVAEINHETLLVNFNMRAVPFAMQAESIGGKKSEDLLSRTAGTQLTQGNLNLLLQDSTRLTNLLRLAELGEATSATTAQNFTGSLAGDVTGTQSSTTVARIRGVTVSTSAPSLHQVLRYDGSEWVPFTLPGAPVTSVAGRTGDVVLAHTDISGLGTAATLDAGTAASNLVQLDGGAKIPVALLPNSVLLNSSTAGGDISGTFSNLTVDTVGGKTATAVAGAVDTVSAATAANTANTLVQRDGSGDISVQSLQSAAVQTTAASVRTLAVFNANNNKVTVQSPAAFSDYGLTLPVDAGTSGQVLTTDGSGVLTWSSPTGGTVTQVTATTPLSSSGGTTPQISISQANTTTSGYLSSTDWNTFNLKQAALGYTPLDPANNLSELSATASTARTNLGLGSAATLNAGVAASNVVQLDAGAKIPVALLPNSVLLSSSTASGDVSGTFSTLSVDTVGGKAATAVAGAVDTVSAATAANTANTLVQRDGSGDISVQTLQSAAVQTTAASVRTLSVFNANNNSVTLQAPTPFVNYSLTLPTSAGANGQVLTTNGSGVLSWTSPTVGTVTQVTAVAPLASSGGATPEISMAQANTTTSGYLSSTDWNTFNSKQGALGYVPLDPANNLSELTATASTARTNLGLGAAATMNVGTAAGTVSAGNDSRITGALQSSTFNGYVASASCETTETMYWSSVTGTFLCQSIDFPTAPVTTVAGRTGDVTLSNTDISGLGTAATLNAGTAASNLVQLDAGAKIPVALLPNSVLLNSSTAGGDISGTLSNLTVDSVGAKTAAAIATSVDATTAATSDNTVSTLVKRDSSGQVSVTALNASSVASTTVAATNVRALNVNIRGSDDANHIQLRAPAAGTFSDYNLTLPTGAGGNGQVLTTNGSGVLSWTTPTVGTVTQVTAAAPLVSSGGATPEISISQANTTTSGYLSSTDWNTFNSKQSALGYAPLDPANNLSELTATASTARTNLGLGSAATLNAGTAATNLVQLDANSRIPVALLPTAALLTTSNAGGDVSGTFTNLTVNAVGGKTATTLAGTVDTVAAATSDSTASTLVKRDSSGQVTISTLIAPTVNSSNISSLHFNVQDTNGTNRIQVRAPTAGTFEDYNLTLPTSAGGNGQVLTTNGSGVLSWTSPNAGTVTQVTAVAPLASSGGATPELSISQANTTTSGYLSSTDWNTFNSKQAALGYTPLAPANNLSELTATASTARTNLGLGAAATMNVGTAAGTVAAGNDSRITGALQSSTFNAYFASASCTTTETLYWNSLTDTFACQSINFPTAPVTTVAGRTGDVTLSNTDISGLGTAAVLDAGTAASELVQLVAGGRLPASVVQKSELPSYVKKTSGQVFSSTALSDVTGLTVAVTSGSVYKIRYTILYTSADISTGLRLSLVYPSVSAATAVAKIPVEVDGVNATYVGHITSSGNVVASSATPTAGDVYMATVEAVVVPSSNGTVVLRAASAVNSSDITVVVGSFAEVSVLN</sequence>
<dbReference type="EMBL" id="CP003537">
    <property type="protein sequence ID" value="AGH96004.1"/>
    <property type="molecule type" value="Genomic_DNA"/>
</dbReference>
<evidence type="ECO:0008006" key="3">
    <source>
        <dbReference type="Google" id="ProtNLM"/>
    </source>
</evidence>
<evidence type="ECO:0000313" key="1">
    <source>
        <dbReference type="EMBL" id="AGH96004.1"/>
    </source>
</evidence>
<dbReference type="KEGG" id="bex:A11Q_1788"/>
<dbReference type="RefSeq" id="WP_015470494.1">
    <property type="nucleotide sequence ID" value="NC_020813.1"/>
</dbReference>
<keyword evidence="2" id="KW-1185">Reference proteome</keyword>
<dbReference type="OrthoDB" id="5288171at2"/>
<dbReference type="eggNOG" id="COG3210">
    <property type="taxonomic scope" value="Bacteria"/>
</dbReference>
<dbReference type="eggNOG" id="COG2911">
    <property type="taxonomic scope" value="Bacteria"/>
</dbReference>
<dbReference type="Proteomes" id="UP000012040">
    <property type="component" value="Chromosome"/>
</dbReference>
<name>M4VS45_9BACT</name>
<organism evidence="1 2">
    <name type="scientific">Pseudobdellovibrio exovorus JSS</name>
    <dbReference type="NCBI Taxonomy" id="1184267"/>
    <lineage>
        <taxon>Bacteria</taxon>
        <taxon>Pseudomonadati</taxon>
        <taxon>Bdellovibrionota</taxon>
        <taxon>Bdellovibrionia</taxon>
        <taxon>Bdellovibrionales</taxon>
        <taxon>Pseudobdellovibrionaceae</taxon>
        <taxon>Pseudobdellovibrio</taxon>
    </lineage>
</organism>
<protein>
    <recommendedName>
        <fullName evidence="3">Cell wall surface anchor family protein</fullName>
    </recommendedName>
</protein>
<accession>M4VS45</accession>
<proteinExistence type="predicted"/>
<reference evidence="1 2" key="1">
    <citation type="journal article" date="2013" name="ISME J.">
        <title>By their genes ye shall know them: genomic signatures of predatory bacteria.</title>
        <authorList>
            <person name="Pasternak Z."/>
            <person name="Pietrokovski S."/>
            <person name="Rotem O."/>
            <person name="Gophna U."/>
            <person name="Lurie-Weinberger M.N."/>
            <person name="Jurkevitch E."/>
        </authorList>
    </citation>
    <scope>NUCLEOTIDE SEQUENCE [LARGE SCALE GENOMIC DNA]</scope>
    <source>
        <strain evidence="1 2">JSS</strain>
    </source>
</reference>